<evidence type="ECO:0000256" key="4">
    <source>
        <dbReference type="ARBA" id="ARBA00022989"/>
    </source>
</evidence>
<feature type="transmembrane region" description="Helical" evidence="6">
    <location>
        <begin position="352"/>
        <end position="369"/>
    </location>
</feature>
<keyword evidence="10" id="KW-1185">Reference proteome</keyword>
<feature type="transmembrane region" description="Helical" evidence="6">
    <location>
        <begin position="527"/>
        <end position="548"/>
    </location>
</feature>
<feature type="transmembrane region" description="Helical" evidence="6">
    <location>
        <begin position="498"/>
        <end position="515"/>
    </location>
</feature>
<comment type="subcellular location">
    <subcellularLocation>
        <location evidence="1">Cell membrane</location>
        <topology evidence="1">Multi-pass membrane protein</topology>
    </subcellularLocation>
</comment>
<feature type="transmembrane region" description="Helical" evidence="6">
    <location>
        <begin position="328"/>
        <end position="346"/>
    </location>
</feature>
<feature type="domain" description="DUF4131" evidence="8">
    <location>
        <begin position="70"/>
        <end position="228"/>
    </location>
</feature>
<evidence type="ECO:0000256" key="3">
    <source>
        <dbReference type="ARBA" id="ARBA00022692"/>
    </source>
</evidence>
<sequence length="728" mass="78161">MATQGTPLVPISDTDLSENAAVQRPWRMRASMSRFGDAFESFLGTSGFDRAPWLVVAFAAGVGSWFVLHTPWQWVLAGVLASLIALAAQALWKGEDARAHLRLALTGLSLAFAAGLAVVWARSDIVGAEPIDRPTLMALDARILSKQEQPAEGRYRLVLATRDATEGRAMKLRVNVPLDKAIEGLDEGARVRLRARLMPPSPPLLPGGYDFARAAWFEGYAATGSLVGEIEIVEEAGKDTGLIARAQRFLSAHVRDNLDGSAGSIAAAFASGDRGAIAEDNEVAMRDAGLTHLLAISGLHVSAVIAAAYFLAIKLFALSPWITLRLRLPLVAAAFAAFAGIGYTLLTGAQVPTVRSCIGAILVLIALALGREPLSLRMVAVAAAVVLLLWPETLVGPSFQMSFAAVLAIVALHNARPVKDFLAPREESRTRWLSRRMLMLFVTGLVIEIALMPIVLFHFHRAGLYGAFANVLAIPLVTFVSMPLIAAALLFDLVGLGAPFWWLAGQSLDLLLLLAHTTSAQPGAVKLVPHIGLFTVLLFVAGGLWLALWRGRARLLGLLPAAVGGLLLATASAPDVLISRDGRDVGLVDRDGRLFMLRDKPGSFGHDSLAELAGVEAASMPMANWPGARCSADFCTLPMEGGERVWHLLVARSRERLDERELAAACERADLVIADRWLPRSCQPRWLKADGRFLKERGGTVIDLEAGGVETVSMHQGEHGWWKGGLDD</sequence>
<dbReference type="NCBIfam" id="TIGR00360">
    <property type="entry name" value="ComEC_N-term"/>
    <property type="match status" value="1"/>
</dbReference>
<evidence type="ECO:0000313" key="9">
    <source>
        <dbReference type="EMBL" id="QZD89630.1"/>
    </source>
</evidence>
<feature type="transmembrane region" description="Helical" evidence="6">
    <location>
        <begin position="51"/>
        <end position="68"/>
    </location>
</feature>
<evidence type="ECO:0000256" key="1">
    <source>
        <dbReference type="ARBA" id="ARBA00004651"/>
    </source>
</evidence>
<feature type="transmembrane region" description="Helical" evidence="6">
    <location>
        <begin position="397"/>
        <end position="416"/>
    </location>
</feature>
<dbReference type="EMBL" id="CP081295">
    <property type="protein sequence ID" value="QZD89630.1"/>
    <property type="molecule type" value="Genomic_DNA"/>
</dbReference>
<gene>
    <name evidence="9" type="ORF">K3148_12620</name>
</gene>
<dbReference type="InterPro" id="IPR052159">
    <property type="entry name" value="Competence_DNA_uptake"/>
</dbReference>
<dbReference type="RefSeq" id="WP_221425111.1">
    <property type="nucleotide sequence ID" value="NZ_CP081295.1"/>
</dbReference>
<keyword evidence="4 6" id="KW-1133">Transmembrane helix</keyword>
<dbReference type="Proteomes" id="UP000824281">
    <property type="component" value="Chromosome"/>
</dbReference>
<keyword evidence="5 6" id="KW-0472">Membrane</keyword>
<keyword evidence="3 6" id="KW-0812">Transmembrane</keyword>
<feature type="transmembrane region" description="Helical" evidence="6">
    <location>
        <begin position="74"/>
        <end position="91"/>
    </location>
</feature>
<feature type="transmembrane region" description="Helical" evidence="6">
    <location>
        <begin position="437"/>
        <end position="459"/>
    </location>
</feature>
<dbReference type="InterPro" id="IPR004477">
    <property type="entry name" value="ComEC_N"/>
</dbReference>
<dbReference type="PANTHER" id="PTHR30619:SF1">
    <property type="entry name" value="RECOMBINATION PROTEIN 2"/>
    <property type="match status" value="1"/>
</dbReference>
<dbReference type="PANTHER" id="PTHR30619">
    <property type="entry name" value="DNA INTERNALIZATION/COMPETENCE PROTEIN COMEC/REC2"/>
    <property type="match status" value="1"/>
</dbReference>
<proteinExistence type="predicted"/>
<feature type="transmembrane region" description="Helical" evidence="6">
    <location>
        <begin position="555"/>
        <end position="573"/>
    </location>
</feature>
<dbReference type="Pfam" id="PF13567">
    <property type="entry name" value="DUF4131"/>
    <property type="match status" value="1"/>
</dbReference>
<feature type="transmembrane region" description="Helical" evidence="6">
    <location>
        <begin position="293"/>
        <end position="316"/>
    </location>
</feature>
<name>A0ABX8ZKU6_9SPHN</name>
<evidence type="ECO:0000259" key="7">
    <source>
        <dbReference type="Pfam" id="PF03772"/>
    </source>
</evidence>
<evidence type="ECO:0000256" key="5">
    <source>
        <dbReference type="ARBA" id="ARBA00023136"/>
    </source>
</evidence>
<dbReference type="Pfam" id="PF03772">
    <property type="entry name" value="Competence"/>
    <property type="match status" value="1"/>
</dbReference>
<dbReference type="InterPro" id="IPR025405">
    <property type="entry name" value="DUF4131"/>
</dbReference>
<evidence type="ECO:0000256" key="6">
    <source>
        <dbReference type="SAM" id="Phobius"/>
    </source>
</evidence>
<organism evidence="9 10">
    <name type="scientific">Qipengyuania aurantiaca</name>
    <dbReference type="NCBI Taxonomy" id="2867233"/>
    <lineage>
        <taxon>Bacteria</taxon>
        <taxon>Pseudomonadati</taxon>
        <taxon>Pseudomonadota</taxon>
        <taxon>Alphaproteobacteria</taxon>
        <taxon>Sphingomonadales</taxon>
        <taxon>Erythrobacteraceae</taxon>
        <taxon>Qipengyuania</taxon>
    </lineage>
</organism>
<keyword evidence="2" id="KW-1003">Cell membrane</keyword>
<evidence type="ECO:0000313" key="10">
    <source>
        <dbReference type="Proteomes" id="UP000824281"/>
    </source>
</evidence>
<accession>A0ABX8ZKU6</accession>
<feature type="transmembrane region" description="Helical" evidence="6">
    <location>
        <begin position="103"/>
        <end position="121"/>
    </location>
</feature>
<evidence type="ECO:0000256" key="2">
    <source>
        <dbReference type="ARBA" id="ARBA00022475"/>
    </source>
</evidence>
<protein>
    <submittedName>
        <fullName evidence="9">ComEC family competence protein</fullName>
    </submittedName>
</protein>
<feature type="domain" description="ComEC/Rec2-related protein" evidence="7">
    <location>
        <begin position="271"/>
        <end position="552"/>
    </location>
</feature>
<feature type="transmembrane region" description="Helical" evidence="6">
    <location>
        <begin position="465"/>
        <end position="491"/>
    </location>
</feature>
<reference evidence="9 10" key="1">
    <citation type="submission" date="2021-08" db="EMBL/GenBank/DDBJ databases">
        <title>Comparative Genomics Analysis of the Genus Qipengyuania Reveals Extensive Genetic Diversity and Metabolic Versatility, Including the Description of Fifteen Novel Species.</title>
        <authorList>
            <person name="Liu Y."/>
        </authorList>
    </citation>
    <scope>NUCLEOTIDE SEQUENCE [LARGE SCALE GENOMIC DNA]</scope>
    <source>
        <strain evidence="9 10">1NDH13</strain>
    </source>
</reference>
<evidence type="ECO:0000259" key="8">
    <source>
        <dbReference type="Pfam" id="PF13567"/>
    </source>
</evidence>